<sequence>MDFLKIAVLNNSGNVGKSMICERLLKPRIPNSEIIKIETINADGSNDEKISAKDTAEVRTRIDTSDICIIDVGASNIETFINSLSKMNDTVDDIDVFIIPTTPKPKQLTDTVNTLSSLKLLGVELDKIKIIMNMYDTDFSIEKQFSLLFSENSLNKLNLNNHDNQLTIPMTELFDLAAEAGLDYKEIVSDERDYKALIRATKDKDERAELSIKRTIKSLFIGFDNELDVCFEKLSKACGWSFDR</sequence>
<protein>
    <submittedName>
        <fullName evidence="1">Putative transcriptional regulator</fullName>
    </submittedName>
</protein>
<dbReference type="RefSeq" id="WP_006714466.1">
    <property type="nucleotide sequence ID" value="NZ_AFWF01000294.1"/>
</dbReference>
<dbReference type="NCBIfam" id="NF041292">
    <property type="entry name" value="StbB"/>
    <property type="match status" value="1"/>
</dbReference>
<keyword evidence="2" id="KW-1185">Reference proteome</keyword>
<dbReference type="InterPro" id="IPR047985">
    <property type="entry name" value="StbB-like"/>
</dbReference>
<accession>F9S7K8</accession>
<dbReference type="OrthoDB" id="5877230at2"/>
<evidence type="ECO:0000313" key="2">
    <source>
        <dbReference type="Proteomes" id="UP000004605"/>
    </source>
</evidence>
<proteinExistence type="predicted"/>
<dbReference type="InterPro" id="IPR027417">
    <property type="entry name" value="P-loop_NTPase"/>
</dbReference>
<dbReference type="SUPFAM" id="SSF52540">
    <property type="entry name" value="P-loop containing nucleoside triphosphate hydrolases"/>
    <property type="match status" value="1"/>
</dbReference>
<organism evidence="1 2">
    <name type="scientific">Vibrio ichthyoenteri ATCC 700023</name>
    <dbReference type="NCBI Taxonomy" id="870968"/>
    <lineage>
        <taxon>Bacteria</taxon>
        <taxon>Pseudomonadati</taxon>
        <taxon>Pseudomonadota</taxon>
        <taxon>Gammaproteobacteria</taxon>
        <taxon>Vibrionales</taxon>
        <taxon>Vibrionaceae</taxon>
        <taxon>Vibrio</taxon>
    </lineage>
</organism>
<comment type="caution">
    <text evidence="1">The sequence shown here is derived from an EMBL/GenBank/DDBJ whole genome shotgun (WGS) entry which is preliminary data.</text>
</comment>
<evidence type="ECO:0000313" key="1">
    <source>
        <dbReference type="EMBL" id="EGU31304.1"/>
    </source>
</evidence>
<dbReference type="AlphaFoldDB" id="F9S7K8"/>
<reference evidence="1 2" key="1">
    <citation type="journal article" date="2012" name="Int. J. Syst. Evol. Microbiol.">
        <title>Vibrio caribbeanicus sp. nov., isolated from the marine sponge Scleritoderma cyanea.</title>
        <authorList>
            <person name="Hoffmann M."/>
            <person name="Monday S.R."/>
            <person name="Allard M.W."/>
            <person name="Strain E.A."/>
            <person name="Whittaker P."/>
            <person name="Naum M."/>
            <person name="McCarthy P.J."/>
            <person name="Lopez J.V."/>
            <person name="Fischer M."/>
            <person name="Brown E.W."/>
        </authorList>
    </citation>
    <scope>NUCLEOTIDE SEQUENCE [LARGE SCALE GENOMIC DNA]</scope>
    <source>
        <strain evidence="1 2">ATCC 700023</strain>
    </source>
</reference>
<name>F9S7K8_9VIBR</name>
<gene>
    <name evidence="1" type="ORF">VII00023_23014</name>
</gene>
<dbReference type="Proteomes" id="UP000004605">
    <property type="component" value="Unassembled WGS sequence"/>
</dbReference>
<dbReference type="EMBL" id="AFWF01000294">
    <property type="protein sequence ID" value="EGU31304.1"/>
    <property type="molecule type" value="Genomic_DNA"/>
</dbReference>
<dbReference type="Gene3D" id="3.40.50.300">
    <property type="entry name" value="P-loop containing nucleotide triphosphate hydrolases"/>
    <property type="match status" value="1"/>
</dbReference>